<evidence type="ECO:0000256" key="2">
    <source>
        <dbReference type="ARBA" id="ARBA00004123"/>
    </source>
</evidence>
<dbReference type="InterPro" id="IPR027806">
    <property type="entry name" value="HARBI1_dom"/>
</dbReference>
<comment type="caution">
    <text evidence="9">The sequence shown here is derived from an EMBL/GenBank/DDBJ whole genome shotgun (WGS) entry which is preliminary data.</text>
</comment>
<evidence type="ECO:0000256" key="7">
    <source>
        <dbReference type="ARBA" id="ARBA00023242"/>
    </source>
</evidence>
<keyword evidence="5" id="KW-0479">Metal-binding</keyword>
<evidence type="ECO:0000259" key="8">
    <source>
        <dbReference type="Pfam" id="PF13359"/>
    </source>
</evidence>
<evidence type="ECO:0000256" key="3">
    <source>
        <dbReference type="ARBA" id="ARBA00006958"/>
    </source>
</evidence>
<dbReference type="GO" id="GO:0046872">
    <property type="term" value="F:metal ion binding"/>
    <property type="evidence" value="ECO:0007669"/>
    <property type="project" value="UniProtKB-KW"/>
</dbReference>
<dbReference type="PANTHER" id="PTHR22930:SF221">
    <property type="entry name" value="NUCLEASE HARBI1"/>
    <property type="match status" value="1"/>
</dbReference>
<keyword evidence="7" id="KW-0539">Nucleus</keyword>
<dbReference type="Pfam" id="PF13359">
    <property type="entry name" value="DDE_Tnp_4"/>
    <property type="match status" value="1"/>
</dbReference>
<evidence type="ECO:0000313" key="9">
    <source>
        <dbReference type="EMBL" id="KAK2653865.1"/>
    </source>
</evidence>
<accession>A0AAD9X6P9</accession>
<organism evidence="9 10">
    <name type="scientific">Dipteronia dyeriana</name>
    <dbReference type="NCBI Taxonomy" id="168575"/>
    <lineage>
        <taxon>Eukaryota</taxon>
        <taxon>Viridiplantae</taxon>
        <taxon>Streptophyta</taxon>
        <taxon>Embryophyta</taxon>
        <taxon>Tracheophyta</taxon>
        <taxon>Spermatophyta</taxon>
        <taxon>Magnoliopsida</taxon>
        <taxon>eudicotyledons</taxon>
        <taxon>Gunneridae</taxon>
        <taxon>Pentapetalae</taxon>
        <taxon>rosids</taxon>
        <taxon>malvids</taxon>
        <taxon>Sapindales</taxon>
        <taxon>Sapindaceae</taxon>
        <taxon>Hippocastanoideae</taxon>
        <taxon>Acereae</taxon>
        <taxon>Dipteronia</taxon>
    </lineage>
</organism>
<keyword evidence="10" id="KW-1185">Reference proteome</keyword>
<evidence type="ECO:0000256" key="4">
    <source>
        <dbReference type="ARBA" id="ARBA00022722"/>
    </source>
</evidence>
<dbReference type="GO" id="GO:0005634">
    <property type="term" value="C:nucleus"/>
    <property type="evidence" value="ECO:0007669"/>
    <property type="project" value="UniProtKB-SubCell"/>
</dbReference>
<dbReference type="EMBL" id="JANJYI010000004">
    <property type="protein sequence ID" value="KAK2653865.1"/>
    <property type="molecule type" value="Genomic_DNA"/>
</dbReference>
<evidence type="ECO:0000256" key="5">
    <source>
        <dbReference type="ARBA" id="ARBA00022723"/>
    </source>
</evidence>
<evidence type="ECO:0000256" key="6">
    <source>
        <dbReference type="ARBA" id="ARBA00022801"/>
    </source>
</evidence>
<name>A0AAD9X6P9_9ROSI</name>
<dbReference type="PANTHER" id="PTHR22930">
    <property type="match status" value="1"/>
</dbReference>
<dbReference type="GO" id="GO:0004518">
    <property type="term" value="F:nuclease activity"/>
    <property type="evidence" value="ECO:0007669"/>
    <property type="project" value="UniProtKB-KW"/>
</dbReference>
<sequence length="354" mass="41471">MNTDSEEVMDQEFIEQAIRDDMEFDELVLATARTTVYYHNNFLVKEPCRNSPYTGSMFIMEILKGNDRRYGVGNRIIQEQFQYSGETVSRQFGIVLKKMIMLAFDEIRTLEKYNEVPDYIRSNDKCWPYFKDCIGAIDGTNVRVSLLVDEQIPYIGRKGFPTQNIMVVCGFDMLFTFVWAGWEGTTHDTHIFLEAIRNTELKFPKPPDEKYYLVDSGCPNMKGYLAPYMGERYHLQEFRSSGQPKSSRETFYFVHSSLRSVIERCFGVWKARWRILQHMPNYNFDKQVAIVTASLALHNFIRREAIADVEFESCDENQDYVPKPEDEESYINLTIYKNHMGVVRDTIARELMLS</sequence>
<dbReference type="GO" id="GO:0016787">
    <property type="term" value="F:hydrolase activity"/>
    <property type="evidence" value="ECO:0007669"/>
    <property type="project" value="UniProtKB-KW"/>
</dbReference>
<comment type="subcellular location">
    <subcellularLocation>
        <location evidence="2">Nucleus</location>
    </subcellularLocation>
</comment>
<gene>
    <name evidence="9" type="ORF">Ddye_013721</name>
</gene>
<proteinExistence type="inferred from homology"/>
<comment type="cofactor">
    <cofactor evidence="1">
        <name>a divalent metal cation</name>
        <dbReference type="ChEBI" id="CHEBI:60240"/>
    </cofactor>
</comment>
<keyword evidence="4" id="KW-0540">Nuclease</keyword>
<comment type="similarity">
    <text evidence="3">Belongs to the HARBI1 family.</text>
</comment>
<evidence type="ECO:0000313" key="10">
    <source>
        <dbReference type="Proteomes" id="UP001280121"/>
    </source>
</evidence>
<keyword evidence="6" id="KW-0378">Hydrolase</keyword>
<evidence type="ECO:0000256" key="1">
    <source>
        <dbReference type="ARBA" id="ARBA00001968"/>
    </source>
</evidence>
<dbReference type="Proteomes" id="UP001280121">
    <property type="component" value="Unassembled WGS sequence"/>
</dbReference>
<dbReference type="InterPro" id="IPR045249">
    <property type="entry name" value="HARBI1-like"/>
</dbReference>
<dbReference type="AlphaFoldDB" id="A0AAD9X6P9"/>
<reference evidence="9" key="1">
    <citation type="journal article" date="2023" name="Plant J.">
        <title>Genome sequences and population genomics provide insights into the demographic history, inbreeding, and mutation load of two 'living fossil' tree species of Dipteronia.</title>
        <authorList>
            <person name="Feng Y."/>
            <person name="Comes H.P."/>
            <person name="Chen J."/>
            <person name="Zhu S."/>
            <person name="Lu R."/>
            <person name="Zhang X."/>
            <person name="Li P."/>
            <person name="Qiu J."/>
            <person name="Olsen K.M."/>
            <person name="Qiu Y."/>
        </authorList>
    </citation>
    <scope>NUCLEOTIDE SEQUENCE</scope>
    <source>
        <strain evidence="9">KIB01</strain>
    </source>
</reference>
<protein>
    <recommendedName>
        <fullName evidence="8">DDE Tnp4 domain-containing protein</fullName>
    </recommendedName>
</protein>
<feature type="domain" description="DDE Tnp4" evidence="8">
    <location>
        <begin position="137"/>
        <end position="299"/>
    </location>
</feature>